<evidence type="ECO:0000313" key="5">
    <source>
        <dbReference type="Proteomes" id="UP000004893"/>
    </source>
</evidence>
<name>C0BYI8_9FIRM</name>
<reference evidence="4" key="1">
    <citation type="submission" date="2009-02" db="EMBL/GenBank/DDBJ databases">
        <authorList>
            <person name="Fulton L."/>
            <person name="Clifton S."/>
            <person name="Fulton B."/>
            <person name="Xu J."/>
            <person name="Minx P."/>
            <person name="Pepin K.H."/>
            <person name="Johnson M."/>
            <person name="Bhonagiri V."/>
            <person name="Nash W.E."/>
            <person name="Mardis E.R."/>
            <person name="Wilson R.K."/>
        </authorList>
    </citation>
    <scope>NUCLEOTIDE SEQUENCE [LARGE SCALE GENOMIC DNA]</scope>
    <source>
        <strain evidence="4">DSM 15053</strain>
    </source>
</reference>
<evidence type="ECO:0000313" key="4">
    <source>
        <dbReference type="EMBL" id="EEG74916.1"/>
    </source>
</evidence>
<reference evidence="4" key="2">
    <citation type="submission" date="2013-06" db="EMBL/GenBank/DDBJ databases">
        <title>Draft genome sequence of Clostridium hylemonae (DSM 15053).</title>
        <authorList>
            <person name="Sudarsanam P."/>
            <person name="Ley R."/>
            <person name="Guruge J."/>
            <person name="Turnbaugh P.J."/>
            <person name="Mahowald M."/>
            <person name="Liep D."/>
            <person name="Gordon J."/>
        </authorList>
    </citation>
    <scope>NUCLEOTIDE SEQUENCE</scope>
    <source>
        <strain evidence="4">DSM 15053</strain>
    </source>
</reference>
<dbReference type="Gene3D" id="3.40.109.10">
    <property type="entry name" value="NADH Oxidase"/>
    <property type="match status" value="1"/>
</dbReference>
<dbReference type="InterPro" id="IPR000415">
    <property type="entry name" value="Nitroreductase-like"/>
</dbReference>
<dbReference type="RefSeq" id="WP_006442209.1">
    <property type="nucleotide sequence ID" value="NZ_CP036524.1"/>
</dbReference>
<organism evidence="4 5">
    <name type="scientific">[Clostridium] hylemonae DSM 15053</name>
    <dbReference type="NCBI Taxonomy" id="553973"/>
    <lineage>
        <taxon>Bacteria</taxon>
        <taxon>Bacillati</taxon>
        <taxon>Bacillota</taxon>
        <taxon>Clostridia</taxon>
        <taxon>Lachnospirales</taxon>
        <taxon>Lachnospiraceae</taxon>
    </lineage>
</organism>
<dbReference type="SUPFAM" id="SSF55469">
    <property type="entry name" value="FMN-dependent nitroreductase-like"/>
    <property type="match status" value="1"/>
</dbReference>
<proteinExistence type="inferred from homology"/>
<dbReference type="AlphaFoldDB" id="C0BYI8"/>
<accession>C0BYI8</accession>
<feature type="domain" description="Nitroreductase" evidence="3">
    <location>
        <begin position="8"/>
        <end position="153"/>
    </location>
</feature>
<dbReference type="GO" id="GO:0016491">
    <property type="term" value="F:oxidoreductase activity"/>
    <property type="evidence" value="ECO:0007669"/>
    <property type="project" value="UniProtKB-KW"/>
</dbReference>
<dbReference type="InterPro" id="IPR029479">
    <property type="entry name" value="Nitroreductase"/>
</dbReference>
<evidence type="ECO:0000256" key="1">
    <source>
        <dbReference type="ARBA" id="ARBA00007118"/>
    </source>
</evidence>
<comment type="caution">
    <text evidence="4">The sequence shown here is derived from an EMBL/GenBank/DDBJ whole genome shotgun (WGS) entry which is preliminary data.</text>
</comment>
<dbReference type="PANTHER" id="PTHR43673:SF10">
    <property type="entry name" value="NADH DEHYDROGENASE_NAD(P)H NITROREDUCTASE XCC3605-RELATED"/>
    <property type="match status" value="1"/>
</dbReference>
<comment type="similarity">
    <text evidence="1">Belongs to the nitroreductase family.</text>
</comment>
<protein>
    <submittedName>
        <fullName evidence="4">Nitroreductase family protein</fullName>
    </submittedName>
</protein>
<gene>
    <name evidence="4" type="ORF">CLOHYLEM_04877</name>
</gene>
<dbReference type="Pfam" id="PF00881">
    <property type="entry name" value="Nitroreductase"/>
    <property type="match status" value="1"/>
</dbReference>
<dbReference type="EMBL" id="ABYI02000018">
    <property type="protein sequence ID" value="EEG74916.1"/>
    <property type="molecule type" value="Genomic_DNA"/>
</dbReference>
<dbReference type="Proteomes" id="UP000004893">
    <property type="component" value="Unassembled WGS sequence"/>
</dbReference>
<evidence type="ECO:0000256" key="2">
    <source>
        <dbReference type="ARBA" id="ARBA00023002"/>
    </source>
</evidence>
<dbReference type="HOGENOM" id="CLU_070764_7_0_9"/>
<dbReference type="PANTHER" id="PTHR43673">
    <property type="entry name" value="NAD(P)H NITROREDUCTASE YDGI-RELATED"/>
    <property type="match status" value="1"/>
</dbReference>
<keyword evidence="2" id="KW-0560">Oxidoreductase</keyword>
<evidence type="ECO:0000259" key="3">
    <source>
        <dbReference type="Pfam" id="PF00881"/>
    </source>
</evidence>
<sequence length="184" mass="20228">MNETVKNIVTRKSCSDFKPEHISREELDEIIEAGLNAPSGMNSQCVRLIAVQDDETVKRLSGLNAAIAKEAMSKINPAMAENFPADPFYGARDVIAVVADKKGGTYIYDGSLAMGNLMNAAWSMGIDSRWIHRAKEVFDTEEGKKILEKCGITDDVEGIGFCILGHAAAEKEKTEIKPNRVFYL</sequence>
<dbReference type="STRING" id="553973.CLOHYLEM_04877"/>
<dbReference type="OrthoDB" id="9783470at2"/>
<keyword evidence="5" id="KW-1185">Reference proteome</keyword>
<dbReference type="CDD" id="cd02136">
    <property type="entry name" value="PnbA_NfnB-like"/>
    <property type="match status" value="1"/>
</dbReference>
<dbReference type="eggNOG" id="COG0778">
    <property type="taxonomic scope" value="Bacteria"/>
</dbReference>